<keyword evidence="1" id="KW-1133">Transmembrane helix</keyword>
<evidence type="ECO:0000313" key="2">
    <source>
        <dbReference type="EMBL" id="ARF77428.1"/>
    </source>
</evidence>
<dbReference type="EMBL" id="CP020563">
    <property type="protein sequence ID" value="ARF77428.1"/>
    <property type="molecule type" value="Genomic_DNA"/>
</dbReference>
<name>A0ABC8C600_9ACTN</name>
<keyword evidence="3" id="KW-1185">Reference proteome</keyword>
<proteinExistence type="predicted"/>
<evidence type="ECO:0000256" key="1">
    <source>
        <dbReference type="SAM" id="Phobius"/>
    </source>
</evidence>
<keyword evidence="1" id="KW-0472">Membrane</keyword>
<evidence type="ECO:0000313" key="3">
    <source>
        <dbReference type="Proteomes" id="UP000192251"/>
    </source>
</evidence>
<protein>
    <submittedName>
        <fullName evidence="2">Uncharacterized protein</fullName>
    </submittedName>
</protein>
<gene>
    <name evidence="2" type="ORF">B7C62_29570</name>
</gene>
<organism evidence="2 3">
    <name type="scientific">Kitasatospora albolonga</name>
    <dbReference type="NCBI Taxonomy" id="68173"/>
    <lineage>
        <taxon>Bacteria</taxon>
        <taxon>Bacillati</taxon>
        <taxon>Actinomycetota</taxon>
        <taxon>Actinomycetes</taxon>
        <taxon>Kitasatosporales</taxon>
        <taxon>Streptomycetaceae</taxon>
        <taxon>Kitasatospora</taxon>
    </lineage>
</organism>
<accession>A0ABC8C600</accession>
<dbReference type="Proteomes" id="UP000192251">
    <property type="component" value="Chromosome"/>
</dbReference>
<dbReference type="KEGG" id="kab:B7C62_29570"/>
<keyword evidence="1" id="KW-0812">Transmembrane</keyword>
<feature type="transmembrane region" description="Helical" evidence="1">
    <location>
        <begin position="43"/>
        <end position="65"/>
    </location>
</feature>
<feature type="transmembrane region" description="Helical" evidence="1">
    <location>
        <begin position="12"/>
        <end position="37"/>
    </location>
</feature>
<dbReference type="AlphaFoldDB" id="A0ABC8C600"/>
<reference evidence="2 3" key="1">
    <citation type="submission" date="2017-04" db="EMBL/GenBank/DDBJ databases">
        <title>The complete genome sequence of Streptomyces albolongus YIM 101047, the producer of novel bafilomycins and novel odoriferous sesquiterpenoids.</title>
        <authorList>
            <person name="Yin M."/>
            <person name="Jiang Y."/>
        </authorList>
    </citation>
    <scope>NUCLEOTIDE SEQUENCE [LARGE SCALE GENOMIC DNA]</scope>
    <source>
        <strain evidence="2 3">YIM 101047</strain>
    </source>
</reference>
<sequence>MTAPASSCDHRIYHVVVVALTSIIAGLAFGIGSAALGQAASTAAASGAAALAFTFGAGMSVVAHVSRHP</sequence>